<feature type="non-terminal residue" evidence="2">
    <location>
        <position position="1"/>
    </location>
</feature>
<dbReference type="AlphaFoldDB" id="A0A9K3D6H2"/>
<dbReference type="Proteomes" id="UP000265618">
    <property type="component" value="Unassembled WGS sequence"/>
</dbReference>
<keyword evidence="3" id="KW-1185">Reference proteome</keyword>
<evidence type="ECO:0000313" key="2">
    <source>
        <dbReference type="EMBL" id="GIQ89761.1"/>
    </source>
</evidence>
<accession>A0A9K3D6H2</accession>
<keyword evidence="1" id="KW-0812">Transmembrane</keyword>
<feature type="transmembrane region" description="Helical" evidence="1">
    <location>
        <begin position="76"/>
        <end position="98"/>
    </location>
</feature>
<dbReference type="EMBL" id="BDIP01005398">
    <property type="protein sequence ID" value="GIQ89761.1"/>
    <property type="molecule type" value="Genomic_DNA"/>
</dbReference>
<feature type="non-terminal residue" evidence="2">
    <location>
        <position position="101"/>
    </location>
</feature>
<feature type="transmembrane region" description="Helical" evidence="1">
    <location>
        <begin position="44"/>
        <end position="64"/>
    </location>
</feature>
<reference evidence="2 3" key="1">
    <citation type="journal article" date="2018" name="PLoS ONE">
        <title>The draft genome of Kipferlia bialata reveals reductive genome evolution in fornicate parasites.</title>
        <authorList>
            <person name="Tanifuji G."/>
            <person name="Takabayashi S."/>
            <person name="Kume K."/>
            <person name="Takagi M."/>
            <person name="Nakayama T."/>
            <person name="Kamikawa R."/>
            <person name="Inagaki Y."/>
            <person name="Hashimoto T."/>
        </authorList>
    </citation>
    <scope>NUCLEOTIDE SEQUENCE [LARGE SCALE GENOMIC DNA]</scope>
    <source>
        <strain evidence="2">NY0173</strain>
    </source>
</reference>
<evidence type="ECO:0000256" key="1">
    <source>
        <dbReference type="SAM" id="Phobius"/>
    </source>
</evidence>
<keyword evidence="1" id="KW-0472">Membrane</keyword>
<proteinExistence type="predicted"/>
<comment type="caution">
    <text evidence="2">The sequence shown here is derived from an EMBL/GenBank/DDBJ whole genome shotgun (WGS) entry which is preliminary data.</text>
</comment>
<organism evidence="2 3">
    <name type="scientific">Kipferlia bialata</name>
    <dbReference type="NCBI Taxonomy" id="797122"/>
    <lineage>
        <taxon>Eukaryota</taxon>
        <taxon>Metamonada</taxon>
        <taxon>Carpediemonas-like organisms</taxon>
        <taxon>Kipferlia</taxon>
    </lineage>
</organism>
<name>A0A9K3D6H2_9EUKA</name>
<keyword evidence="1" id="KW-1133">Transmembrane helix</keyword>
<evidence type="ECO:0000313" key="3">
    <source>
        <dbReference type="Proteomes" id="UP000265618"/>
    </source>
</evidence>
<gene>
    <name evidence="2" type="ORF">KIPB_012321</name>
</gene>
<feature type="transmembrane region" description="Helical" evidence="1">
    <location>
        <begin position="12"/>
        <end position="32"/>
    </location>
</feature>
<protein>
    <submittedName>
        <fullName evidence="2">Uncharacterized protein</fullName>
    </submittedName>
</protein>
<sequence length="101" mass="11268">IPFWLRNGIKILVVWGFVAAVFCTIHMYKGVYHGKFYESFLSERWTATLTLAASVVSLVAASPISEDIGSKIIFGVTFRVLLVNTASTFVHLIINVIFTSR</sequence>